<reference evidence="1" key="1">
    <citation type="submission" date="2024-12" db="EMBL/GenBank/DDBJ databases">
        <title>Comparative genomics and development of molecular markers within Purpureocillium lilacinum and among Purpureocillium species.</title>
        <authorList>
            <person name="Yeh Z.-Y."/>
            <person name="Ni N.-T."/>
            <person name="Lo P.-H."/>
            <person name="Mushyakhwo K."/>
            <person name="Lin C.-F."/>
            <person name="Nai Y.-S."/>
        </authorList>
    </citation>
    <scope>NUCLEOTIDE SEQUENCE</scope>
    <source>
        <strain evidence="1">NCHU-NPUST-175</strain>
    </source>
</reference>
<comment type="caution">
    <text evidence="1">The sequence shown here is derived from an EMBL/GenBank/DDBJ whole genome shotgun (WGS) entry which is preliminary data.</text>
</comment>
<proteinExistence type="predicted"/>
<gene>
    <name evidence="1" type="ORF">ACCO45_009930</name>
</gene>
<evidence type="ECO:0000313" key="2">
    <source>
        <dbReference type="Proteomes" id="UP001638806"/>
    </source>
</evidence>
<accession>A0ACC4DDE1</accession>
<organism evidence="1 2">
    <name type="scientific">Purpureocillium lilacinum</name>
    <name type="common">Paecilomyces lilacinus</name>
    <dbReference type="NCBI Taxonomy" id="33203"/>
    <lineage>
        <taxon>Eukaryota</taxon>
        <taxon>Fungi</taxon>
        <taxon>Dikarya</taxon>
        <taxon>Ascomycota</taxon>
        <taxon>Pezizomycotina</taxon>
        <taxon>Sordariomycetes</taxon>
        <taxon>Hypocreomycetidae</taxon>
        <taxon>Hypocreales</taxon>
        <taxon>Ophiocordycipitaceae</taxon>
        <taxon>Purpureocillium</taxon>
    </lineage>
</organism>
<name>A0ACC4DDE1_PURLI</name>
<evidence type="ECO:0000313" key="1">
    <source>
        <dbReference type="EMBL" id="KAL3954367.1"/>
    </source>
</evidence>
<protein>
    <submittedName>
        <fullName evidence="1">Uncharacterized protein</fullName>
    </submittedName>
</protein>
<sequence length="317" mass="35404">MATSSVLAYDSSSEESFNFDDELCLPKRAKTDEEKEQRRIERVLRNRRAAHFSRERRRQEVESLEEYNKALERRLIDVRRANAVMMTKLRRIQRARGHLAWSPCADVSVISPTDRVILRQAHSENSISHSTAVSHANDHFTSELPDNIGCPSVDPACLSHSSTGLRLDTQDRTSNLDNDFRLSIAAVADSSDWGDTLALGNVVDVSIDLQRDDNAGNAFGLGLTFNDELVTEAANVVTDILVSRCSAADDALEPEKQDEPSDTPSILYSKDSSTLTMSNEYLARDHVQARQRNGVFAYPTVDNCHSVPLHSKWNSSK</sequence>
<dbReference type="EMBL" id="JBGNUJ010000010">
    <property type="protein sequence ID" value="KAL3954367.1"/>
    <property type="molecule type" value="Genomic_DNA"/>
</dbReference>
<dbReference type="Proteomes" id="UP001638806">
    <property type="component" value="Unassembled WGS sequence"/>
</dbReference>
<keyword evidence="2" id="KW-1185">Reference proteome</keyword>